<evidence type="ECO:0000259" key="12">
    <source>
        <dbReference type="Pfam" id="PF02581"/>
    </source>
</evidence>
<feature type="binding site" evidence="9">
    <location>
        <begin position="143"/>
        <end position="145"/>
    </location>
    <ligand>
        <name>2-[(2R,5Z)-2-carboxy-4-methylthiazol-5(2H)-ylidene]ethyl phosphate</name>
        <dbReference type="ChEBI" id="CHEBI:62899"/>
    </ligand>
</feature>
<evidence type="ECO:0000256" key="2">
    <source>
        <dbReference type="ARBA" id="ARBA00022679"/>
    </source>
</evidence>
<evidence type="ECO:0000313" key="13">
    <source>
        <dbReference type="EMBL" id="MBD7967483.1"/>
    </source>
</evidence>
<evidence type="ECO:0000313" key="14">
    <source>
        <dbReference type="Proteomes" id="UP000608071"/>
    </source>
</evidence>
<evidence type="ECO:0000256" key="8">
    <source>
        <dbReference type="ARBA" id="ARBA00047883"/>
    </source>
</evidence>
<feature type="binding site" evidence="9">
    <location>
        <begin position="195"/>
        <end position="196"/>
    </location>
    <ligand>
        <name>2-[(2R,5Z)-2-carboxy-4-methylthiazol-5(2H)-ylidene]ethyl phosphate</name>
        <dbReference type="ChEBI" id="CHEBI:62899"/>
    </ligand>
</feature>
<gene>
    <name evidence="9" type="primary">thiE</name>
    <name evidence="13" type="ORF">H9647_05370</name>
</gene>
<dbReference type="InterPro" id="IPR013785">
    <property type="entry name" value="Aldolase_TIM"/>
</dbReference>
<name>A0ABR8SW00_9BACL</name>
<dbReference type="InterPro" id="IPR036206">
    <property type="entry name" value="ThiamineP_synth_sf"/>
</dbReference>
<comment type="cofactor">
    <cofactor evidence="9">
        <name>Mg(2+)</name>
        <dbReference type="ChEBI" id="CHEBI:18420"/>
    </cofactor>
    <text evidence="9">Binds 1 Mg(2+) ion per subunit.</text>
</comment>
<dbReference type="SUPFAM" id="SSF51391">
    <property type="entry name" value="Thiamin phosphate synthase"/>
    <property type="match status" value="1"/>
</dbReference>
<dbReference type="PANTHER" id="PTHR20857">
    <property type="entry name" value="THIAMINE-PHOSPHATE PYROPHOSPHORYLASE"/>
    <property type="match status" value="1"/>
</dbReference>
<keyword evidence="5 9" id="KW-0784">Thiamine biosynthesis</keyword>
<sequence>MTRISSSRMKELLQVYFVMGSQNCKRSPESTLTEALNGGITLFQFREKGPGSISGAKRMELALRLQQLCQEQSVPFIVNDDVDLALAIGADGVHIGQDDEKASKVRERIGDMILGVSAHTLEEARIAQEQGADYIGVGPIYPTSSKEDAHAVQGPKIIESMRAQDMDIPIVGIGGITSVGAARVLKAGADGVAVISAISLADDIAESVKRLQRVNIK</sequence>
<dbReference type="Proteomes" id="UP000608071">
    <property type="component" value="Unassembled WGS sequence"/>
</dbReference>
<feature type="binding site" evidence="9">
    <location>
        <begin position="44"/>
        <end position="48"/>
    </location>
    <ligand>
        <name>4-amino-2-methyl-5-(diphosphooxymethyl)pyrimidine</name>
        <dbReference type="ChEBI" id="CHEBI:57841"/>
    </ligand>
</feature>
<comment type="similarity">
    <text evidence="9 10">Belongs to the thiamine-phosphate synthase family.</text>
</comment>
<organism evidence="13 14">
    <name type="scientific">Paenibacillus gallinarum</name>
    <dbReference type="NCBI Taxonomy" id="2762232"/>
    <lineage>
        <taxon>Bacteria</taxon>
        <taxon>Bacillati</taxon>
        <taxon>Bacillota</taxon>
        <taxon>Bacilli</taxon>
        <taxon>Bacillales</taxon>
        <taxon>Paenibacillaceae</taxon>
        <taxon>Paenibacillus</taxon>
    </lineage>
</organism>
<evidence type="ECO:0000256" key="7">
    <source>
        <dbReference type="ARBA" id="ARBA00047851"/>
    </source>
</evidence>
<feature type="binding site" evidence="9">
    <location>
        <position position="80"/>
    </location>
    <ligand>
        <name>Mg(2+)</name>
        <dbReference type="ChEBI" id="CHEBI:18420"/>
    </ligand>
</feature>
<feature type="binding site" evidence="9">
    <location>
        <position position="117"/>
    </location>
    <ligand>
        <name>4-amino-2-methyl-5-(diphosphooxymethyl)pyrimidine</name>
        <dbReference type="ChEBI" id="CHEBI:57841"/>
    </ligand>
</feature>
<feature type="binding site" evidence="9">
    <location>
        <position position="175"/>
    </location>
    <ligand>
        <name>2-[(2R,5Z)-2-carboxy-4-methylthiazol-5(2H)-ylidene]ethyl phosphate</name>
        <dbReference type="ChEBI" id="CHEBI:62899"/>
    </ligand>
</feature>
<comment type="catalytic activity">
    <reaction evidence="6 9 10">
        <text>4-methyl-5-(2-phosphooxyethyl)-thiazole + 4-amino-2-methyl-5-(diphosphooxymethyl)pyrimidine + H(+) = thiamine phosphate + diphosphate</text>
        <dbReference type="Rhea" id="RHEA:22328"/>
        <dbReference type="ChEBI" id="CHEBI:15378"/>
        <dbReference type="ChEBI" id="CHEBI:33019"/>
        <dbReference type="ChEBI" id="CHEBI:37575"/>
        <dbReference type="ChEBI" id="CHEBI:57841"/>
        <dbReference type="ChEBI" id="CHEBI:58296"/>
        <dbReference type="EC" id="2.5.1.3"/>
    </reaction>
</comment>
<dbReference type="Gene3D" id="3.20.20.70">
    <property type="entry name" value="Aldolase class I"/>
    <property type="match status" value="1"/>
</dbReference>
<evidence type="ECO:0000256" key="4">
    <source>
        <dbReference type="ARBA" id="ARBA00022842"/>
    </source>
</evidence>
<evidence type="ECO:0000256" key="1">
    <source>
        <dbReference type="ARBA" id="ARBA00005165"/>
    </source>
</evidence>
<proteinExistence type="inferred from homology"/>
<dbReference type="CDD" id="cd00564">
    <property type="entry name" value="TMP_TenI"/>
    <property type="match status" value="1"/>
</dbReference>
<comment type="function">
    <text evidence="9">Condenses 4-methyl-5-(beta-hydroxyethyl)thiazole monophosphate (THZ-P) and 2-methyl-4-amino-5-hydroxymethyl pyrimidine pyrophosphate (HMP-PP) to form thiamine monophosphate (TMP).</text>
</comment>
<dbReference type="GO" id="GO:0004789">
    <property type="term" value="F:thiamine-phosphate diphosphorylase activity"/>
    <property type="evidence" value="ECO:0007669"/>
    <property type="project" value="UniProtKB-EC"/>
</dbReference>
<evidence type="ECO:0000256" key="10">
    <source>
        <dbReference type="RuleBase" id="RU003826"/>
    </source>
</evidence>
<dbReference type="InterPro" id="IPR034291">
    <property type="entry name" value="TMP_synthase"/>
</dbReference>
<accession>A0ABR8SW00</accession>
<dbReference type="Pfam" id="PF02581">
    <property type="entry name" value="TMP-TENI"/>
    <property type="match status" value="1"/>
</dbReference>
<dbReference type="InterPro" id="IPR022998">
    <property type="entry name" value="ThiamineP_synth_TenI"/>
</dbReference>
<dbReference type="RefSeq" id="WP_191798747.1">
    <property type="nucleotide sequence ID" value="NZ_JACSQL010000002.1"/>
</dbReference>
<comment type="catalytic activity">
    <reaction evidence="8 9 10">
        <text>2-[(2R,5Z)-2-carboxy-4-methylthiazol-5(2H)-ylidene]ethyl phosphate + 4-amino-2-methyl-5-(diphosphooxymethyl)pyrimidine + 2 H(+) = thiamine phosphate + CO2 + diphosphate</text>
        <dbReference type="Rhea" id="RHEA:47844"/>
        <dbReference type="ChEBI" id="CHEBI:15378"/>
        <dbReference type="ChEBI" id="CHEBI:16526"/>
        <dbReference type="ChEBI" id="CHEBI:33019"/>
        <dbReference type="ChEBI" id="CHEBI:37575"/>
        <dbReference type="ChEBI" id="CHEBI:57841"/>
        <dbReference type="ChEBI" id="CHEBI:62899"/>
        <dbReference type="EC" id="2.5.1.3"/>
    </reaction>
</comment>
<dbReference type="NCBIfam" id="TIGR00693">
    <property type="entry name" value="thiE"/>
    <property type="match status" value="1"/>
</dbReference>
<feature type="domain" description="Thiamine phosphate synthase/TenI" evidence="12">
    <location>
        <begin position="15"/>
        <end position="198"/>
    </location>
</feature>
<keyword evidence="2 9" id="KW-0808">Transferase</keyword>
<comment type="caution">
    <text evidence="13">The sequence shown here is derived from an EMBL/GenBank/DDBJ whole genome shotgun (WGS) entry which is preliminary data.</text>
</comment>
<protein>
    <recommendedName>
        <fullName evidence="9">Thiamine-phosphate synthase</fullName>
        <shortName evidence="9">TP synthase</shortName>
        <shortName evidence="9">TPS</shortName>
        <ecNumber evidence="9">2.5.1.3</ecNumber>
    </recommendedName>
    <alternativeName>
        <fullName evidence="9">Thiamine-phosphate pyrophosphorylase</fullName>
        <shortName evidence="9">TMP pyrophosphorylase</shortName>
        <shortName evidence="9">TMP-PPase</shortName>
    </alternativeName>
</protein>
<keyword evidence="3 9" id="KW-0479">Metal-binding</keyword>
<dbReference type="HAMAP" id="MF_00097">
    <property type="entry name" value="TMP_synthase"/>
    <property type="match status" value="1"/>
</dbReference>
<evidence type="ECO:0000256" key="11">
    <source>
        <dbReference type="RuleBase" id="RU004253"/>
    </source>
</evidence>
<comment type="pathway">
    <text evidence="1 9 11">Cofactor biosynthesis; thiamine diphosphate biosynthesis; thiamine phosphate from 4-amino-2-methyl-5-diphosphomethylpyrimidine and 4-methyl-5-(2-phosphoethyl)-thiazole: step 1/1.</text>
</comment>
<feature type="binding site" evidence="9">
    <location>
        <position position="146"/>
    </location>
    <ligand>
        <name>4-amino-2-methyl-5-(diphosphooxymethyl)pyrimidine</name>
        <dbReference type="ChEBI" id="CHEBI:57841"/>
    </ligand>
</feature>
<evidence type="ECO:0000256" key="3">
    <source>
        <dbReference type="ARBA" id="ARBA00022723"/>
    </source>
</evidence>
<evidence type="ECO:0000256" key="9">
    <source>
        <dbReference type="HAMAP-Rule" id="MF_00097"/>
    </source>
</evidence>
<evidence type="ECO:0000256" key="6">
    <source>
        <dbReference type="ARBA" id="ARBA00047334"/>
    </source>
</evidence>
<feature type="binding site" evidence="9">
    <location>
        <position position="99"/>
    </location>
    <ligand>
        <name>Mg(2+)</name>
        <dbReference type="ChEBI" id="CHEBI:18420"/>
    </ligand>
</feature>
<dbReference type="PANTHER" id="PTHR20857:SF15">
    <property type="entry name" value="THIAMINE-PHOSPHATE SYNTHASE"/>
    <property type="match status" value="1"/>
</dbReference>
<comment type="catalytic activity">
    <reaction evidence="7 9 10">
        <text>2-(2-carboxy-4-methylthiazol-5-yl)ethyl phosphate + 4-amino-2-methyl-5-(diphosphooxymethyl)pyrimidine + 2 H(+) = thiamine phosphate + CO2 + diphosphate</text>
        <dbReference type="Rhea" id="RHEA:47848"/>
        <dbReference type="ChEBI" id="CHEBI:15378"/>
        <dbReference type="ChEBI" id="CHEBI:16526"/>
        <dbReference type="ChEBI" id="CHEBI:33019"/>
        <dbReference type="ChEBI" id="CHEBI:37575"/>
        <dbReference type="ChEBI" id="CHEBI:57841"/>
        <dbReference type="ChEBI" id="CHEBI:62890"/>
        <dbReference type="EC" id="2.5.1.3"/>
    </reaction>
</comment>
<keyword evidence="14" id="KW-1185">Reference proteome</keyword>
<reference evidence="13 14" key="1">
    <citation type="submission" date="2020-08" db="EMBL/GenBank/DDBJ databases">
        <title>A Genomic Blueprint of the Chicken Gut Microbiome.</title>
        <authorList>
            <person name="Gilroy R."/>
            <person name="Ravi A."/>
            <person name="Getino M."/>
            <person name="Pursley I."/>
            <person name="Horton D.L."/>
            <person name="Alikhan N.-F."/>
            <person name="Baker D."/>
            <person name="Gharbi K."/>
            <person name="Hall N."/>
            <person name="Watson M."/>
            <person name="Adriaenssens E.M."/>
            <person name="Foster-Nyarko E."/>
            <person name="Jarju S."/>
            <person name="Secka A."/>
            <person name="Antonio M."/>
            <person name="Oren A."/>
            <person name="Chaudhuri R."/>
            <person name="La Ragione R.M."/>
            <person name="Hildebrand F."/>
            <person name="Pallen M.J."/>
        </authorList>
    </citation>
    <scope>NUCLEOTIDE SEQUENCE [LARGE SCALE GENOMIC DNA]</scope>
    <source>
        <strain evidence="13 14">Sa2BVA9</strain>
    </source>
</reference>
<keyword evidence="4 9" id="KW-0460">Magnesium</keyword>
<dbReference type="EC" id="2.5.1.3" evidence="9"/>
<dbReference type="EMBL" id="JACSQL010000002">
    <property type="protein sequence ID" value="MBD7967483.1"/>
    <property type="molecule type" value="Genomic_DNA"/>
</dbReference>
<feature type="binding site" evidence="9">
    <location>
        <position position="79"/>
    </location>
    <ligand>
        <name>4-amino-2-methyl-5-(diphosphooxymethyl)pyrimidine</name>
        <dbReference type="ChEBI" id="CHEBI:57841"/>
    </ligand>
</feature>
<evidence type="ECO:0000256" key="5">
    <source>
        <dbReference type="ARBA" id="ARBA00022977"/>
    </source>
</evidence>